<organism evidence="1 2">
    <name type="scientific">Lactobacillus johnsonii</name>
    <dbReference type="NCBI Taxonomy" id="33959"/>
    <lineage>
        <taxon>Bacteria</taxon>
        <taxon>Bacillati</taxon>
        <taxon>Bacillota</taxon>
        <taxon>Bacilli</taxon>
        <taxon>Lactobacillales</taxon>
        <taxon>Lactobacillaceae</taxon>
        <taxon>Lactobacillus</taxon>
    </lineage>
</organism>
<dbReference type="Pfam" id="PF12844">
    <property type="entry name" value="HTH_19"/>
    <property type="match status" value="1"/>
</dbReference>
<dbReference type="AlphaFoldDB" id="A0A9X1AJN1"/>
<sequence>MKIANGLKQIRKMLGLSQEKMAGNILTKSYYSKIERGEFEIKACDLVKILELHDIKPSKFFSMLEKNNKKSKYDYYIDALRESYYENDLIRIQKVVDSLKNEHHDRRINILLALAVLLEANLEGNRDRIPISEINTIKNLIFETDNWDKYSLCLFSMSMNLFNIEELNVIMRQILDKCHHYASNDLKKFMSAILVNYLDYSFRFSNQNTETVWQSITQLKQTEPKPKNCFTLIMGKYYESLLNKDYKRTHEIINFLQQIGMNDFVKKMYKK</sequence>
<proteinExistence type="predicted"/>
<protein>
    <submittedName>
        <fullName evidence="1">Helix-turn-helix domain-containing protein</fullName>
    </submittedName>
</protein>
<dbReference type="CDD" id="cd00093">
    <property type="entry name" value="HTH_XRE"/>
    <property type="match status" value="1"/>
</dbReference>
<dbReference type="Pfam" id="PF21259">
    <property type="entry name" value="Rgg_C"/>
    <property type="match status" value="1"/>
</dbReference>
<dbReference type="InterPro" id="IPR053163">
    <property type="entry name" value="HTH-type_regulator_Rgg"/>
</dbReference>
<dbReference type="InterPro" id="IPR010057">
    <property type="entry name" value="Transcription_activator_Rgg_C"/>
</dbReference>
<evidence type="ECO:0000313" key="2">
    <source>
        <dbReference type="Proteomes" id="UP000488295"/>
    </source>
</evidence>
<dbReference type="SMART" id="SM00530">
    <property type="entry name" value="HTH_XRE"/>
    <property type="match status" value="1"/>
</dbReference>
<name>A0A9X1AJN1_LACJH</name>
<dbReference type="Gene3D" id="1.10.260.40">
    <property type="entry name" value="lambda repressor-like DNA-binding domains"/>
    <property type="match status" value="1"/>
</dbReference>
<dbReference type="SUPFAM" id="SSF47413">
    <property type="entry name" value="lambda repressor-like DNA-binding domains"/>
    <property type="match status" value="1"/>
</dbReference>
<dbReference type="InterPro" id="IPR001387">
    <property type="entry name" value="Cro/C1-type_HTH"/>
</dbReference>
<dbReference type="GeneID" id="83570272"/>
<accession>A0A9X1AJN1</accession>
<dbReference type="Gene3D" id="1.25.40.400">
    <property type="match status" value="1"/>
</dbReference>
<comment type="caution">
    <text evidence="1">The sequence shown here is derived from an EMBL/GenBank/DDBJ whole genome shotgun (WGS) entry which is preliminary data.</text>
</comment>
<dbReference type="EMBL" id="WKKC01000008">
    <property type="protein sequence ID" value="MTE02805.1"/>
    <property type="molecule type" value="Genomic_DNA"/>
</dbReference>
<dbReference type="Proteomes" id="UP000488295">
    <property type="component" value="Unassembled WGS sequence"/>
</dbReference>
<dbReference type="NCBIfam" id="TIGR01716">
    <property type="entry name" value="RGG_Cterm"/>
    <property type="match status" value="1"/>
</dbReference>
<dbReference type="InterPro" id="IPR010982">
    <property type="entry name" value="Lambda_DNA-bd_dom_sf"/>
</dbReference>
<gene>
    <name evidence="1" type="ORF">GJU95_03300</name>
</gene>
<reference evidence="1 2" key="1">
    <citation type="submission" date="2019-11" db="EMBL/GenBank/DDBJ databases">
        <title>Gastrointestinal microbiota of Peromyscus leucopus.</title>
        <authorList>
            <person name="Milovic A."/>
            <person name="Bassam K."/>
            <person name="Barbour A.G."/>
        </authorList>
    </citation>
    <scope>NUCLEOTIDE SEQUENCE [LARGE SCALE GENOMIC DNA]</scope>
    <source>
        <strain evidence="1 2">LL8</strain>
    </source>
</reference>
<dbReference type="PROSITE" id="PS50943">
    <property type="entry name" value="HTH_CROC1"/>
    <property type="match status" value="1"/>
</dbReference>
<dbReference type="PANTHER" id="PTHR37038">
    <property type="entry name" value="TRANSCRIPTIONAL REGULATOR-RELATED"/>
    <property type="match status" value="1"/>
</dbReference>
<dbReference type="RefSeq" id="WP_086874933.1">
    <property type="nucleotide sequence ID" value="NZ_CP029614.1"/>
</dbReference>
<evidence type="ECO:0000313" key="1">
    <source>
        <dbReference type="EMBL" id="MTE02805.1"/>
    </source>
</evidence>
<dbReference type="GO" id="GO:0003677">
    <property type="term" value="F:DNA binding"/>
    <property type="evidence" value="ECO:0007669"/>
    <property type="project" value="InterPro"/>
</dbReference>
<dbReference type="PANTHER" id="PTHR37038:SF12">
    <property type="entry name" value="TRANSCRIPTIONAL REGULATOR"/>
    <property type="match status" value="1"/>
</dbReference>